<evidence type="ECO:0000259" key="3">
    <source>
        <dbReference type="PROSITE" id="PS50966"/>
    </source>
</evidence>
<dbReference type="CDD" id="cd18012">
    <property type="entry name" value="DEXQc_arch_SWI2_SNF2"/>
    <property type="match status" value="1"/>
</dbReference>
<keyword evidence="1" id="KW-0378">Hydrolase</keyword>
<gene>
    <name evidence="6" type="ORF">FDK13_08040</name>
</gene>
<dbReference type="EMBL" id="SZVO01000003">
    <property type="protein sequence ID" value="TKT92746.1"/>
    <property type="molecule type" value="Genomic_DNA"/>
</dbReference>
<dbReference type="InterPro" id="IPR000330">
    <property type="entry name" value="SNF2_N"/>
</dbReference>
<accession>A0A4U6D7K5</accession>
<dbReference type="PANTHER" id="PTHR45629:SF7">
    <property type="entry name" value="DNA EXCISION REPAIR PROTEIN ERCC-6-RELATED"/>
    <property type="match status" value="1"/>
</dbReference>
<feature type="domain" description="SWIM-type" evidence="3">
    <location>
        <begin position="76"/>
        <end position="112"/>
    </location>
</feature>
<dbReference type="GO" id="GO:0008270">
    <property type="term" value="F:zinc ion binding"/>
    <property type="evidence" value="ECO:0007669"/>
    <property type="project" value="UniProtKB-KW"/>
</dbReference>
<organism evidence="6 7">
    <name type="scientific">Dyadobacter frigoris</name>
    <dbReference type="NCBI Taxonomy" id="2576211"/>
    <lineage>
        <taxon>Bacteria</taxon>
        <taxon>Pseudomonadati</taxon>
        <taxon>Bacteroidota</taxon>
        <taxon>Cytophagia</taxon>
        <taxon>Cytophagales</taxon>
        <taxon>Spirosomataceae</taxon>
        <taxon>Dyadobacter</taxon>
    </lineage>
</organism>
<dbReference type="SUPFAM" id="SSF52540">
    <property type="entry name" value="P-loop containing nucleoside triphosphate hydrolases"/>
    <property type="match status" value="2"/>
</dbReference>
<evidence type="ECO:0000256" key="2">
    <source>
        <dbReference type="PROSITE-ProRule" id="PRU00325"/>
    </source>
</evidence>
<dbReference type="InterPro" id="IPR014001">
    <property type="entry name" value="Helicase_ATP-bd"/>
</dbReference>
<protein>
    <submittedName>
        <fullName evidence="6">ATP-dependent helicase</fullName>
    </submittedName>
</protein>
<feature type="domain" description="Helicase C-terminal" evidence="5">
    <location>
        <begin position="968"/>
        <end position="1123"/>
    </location>
</feature>
<dbReference type="RefSeq" id="WP_137339473.1">
    <property type="nucleotide sequence ID" value="NZ_BSQH01000002.1"/>
</dbReference>
<proteinExistence type="predicted"/>
<dbReference type="PANTHER" id="PTHR45629">
    <property type="entry name" value="SNF2/RAD54 FAMILY MEMBER"/>
    <property type="match status" value="1"/>
</dbReference>
<dbReference type="OrthoDB" id="9760715at2"/>
<evidence type="ECO:0000259" key="4">
    <source>
        <dbReference type="PROSITE" id="PS51192"/>
    </source>
</evidence>
<keyword evidence="2" id="KW-0479">Metal-binding</keyword>
<dbReference type="InterPro" id="IPR007527">
    <property type="entry name" value="Znf_SWIM"/>
</dbReference>
<feature type="domain" description="Helicase ATP-binding" evidence="4">
    <location>
        <begin position="686"/>
        <end position="845"/>
    </location>
</feature>
<dbReference type="InterPro" id="IPR038718">
    <property type="entry name" value="SNF2-like_sf"/>
</dbReference>
<evidence type="ECO:0000259" key="5">
    <source>
        <dbReference type="PROSITE" id="PS51194"/>
    </source>
</evidence>
<keyword evidence="2" id="KW-0862">Zinc</keyword>
<evidence type="ECO:0000313" key="7">
    <source>
        <dbReference type="Proteomes" id="UP000304900"/>
    </source>
</evidence>
<dbReference type="GO" id="GO:0005524">
    <property type="term" value="F:ATP binding"/>
    <property type="evidence" value="ECO:0007669"/>
    <property type="project" value="InterPro"/>
</dbReference>
<dbReference type="InterPro" id="IPR050496">
    <property type="entry name" value="SNF2_RAD54_helicase_repair"/>
</dbReference>
<dbReference type="Pfam" id="PF00176">
    <property type="entry name" value="SNF2-rel_dom"/>
    <property type="match status" value="1"/>
</dbReference>
<dbReference type="PROSITE" id="PS51194">
    <property type="entry name" value="HELICASE_CTER"/>
    <property type="match status" value="1"/>
</dbReference>
<keyword evidence="6" id="KW-0347">Helicase</keyword>
<dbReference type="GO" id="GO:0015616">
    <property type="term" value="F:DNA translocase activity"/>
    <property type="evidence" value="ECO:0007669"/>
    <property type="project" value="TreeGrafter"/>
</dbReference>
<evidence type="ECO:0000256" key="1">
    <source>
        <dbReference type="ARBA" id="ARBA00022801"/>
    </source>
</evidence>
<dbReference type="InterPro" id="IPR049730">
    <property type="entry name" value="SNF2/RAD54-like_C"/>
</dbReference>
<keyword evidence="6" id="KW-0547">Nucleotide-binding</keyword>
<dbReference type="CDD" id="cd18793">
    <property type="entry name" value="SF2_C_SNF"/>
    <property type="match status" value="1"/>
</dbReference>
<reference evidence="6 7" key="1">
    <citation type="submission" date="2019-05" db="EMBL/GenBank/DDBJ databases">
        <title>Dyadobacter AR-3-8 sp. nov., isolated from arctic soil.</title>
        <authorList>
            <person name="Chaudhary D.K."/>
        </authorList>
    </citation>
    <scope>NUCLEOTIDE SEQUENCE [LARGE SCALE GENOMIC DNA]</scope>
    <source>
        <strain evidence="6 7">AR-3-8</strain>
    </source>
</reference>
<keyword evidence="7" id="KW-1185">Reference proteome</keyword>
<dbReference type="SMART" id="SM00487">
    <property type="entry name" value="DEXDc"/>
    <property type="match status" value="1"/>
</dbReference>
<dbReference type="Gene3D" id="3.40.50.300">
    <property type="entry name" value="P-loop containing nucleotide triphosphate hydrolases"/>
    <property type="match status" value="1"/>
</dbReference>
<keyword evidence="2" id="KW-0863">Zinc-finger</keyword>
<evidence type="ECO:0000313" key="6">
    <source>
        <dbReference type="EMBL" id="TKT92746.1"/>
    </source>
</evidence>
<name>A0A4U6D7K5_9BACT</name>
<keyword evidence="6" id="KW-0067">ATP-binding</keyword>
<comment type="caution">
    <text evidence="6">The sequence shown here is derived from an EMBL/GenBank/DDBJ whole genome shotgun (WGS) entry which is preliminary data.</text>
</comment>
<dbReference type="Pfam" id="PF00271">
    <property type="entry name" value="Helicase_C"/>
    <property type="match status" value="1"/>
</dbReference>
<dbReference type="InterPro" id="IPR001650">
    <property type="entry name" value="Helicase_C-like"/>
</dbReference>
<dbReference type="GO" id="GO:0016787">
    <property type="term" value="F:hydrolase activity"/>
    <property type="evidence" value="ECO:0007669"/>
    <property type="project" value="UniProtKB-KW"/>
</dbReference>
<dbReference type="PROSITE" id="PS51192">
    <property type="entry name" value="HELICASE_ATP_BIND_1"/>
    <property type="match status" value="1"/>
</dbReference>
<dbReference type="GO" id="GO:0004386">
    <property type="term" value="F:helicase activity"/>
    <property type="evidence" value="ECO:0007669"/>
    <property type="project" value="UniProtKB-KW"/>
</dbReference>
<dbReference type="Proteomes" id="UP000304900">
    <property type="component" value="Unassembled WGS sequence"/>
</dbReference>
<dbReference type="AlphaFoldDB" id="A0A4U6D7K5"/>
<dbReference type="Gene3D" id="3.40.50.10810">
    <property type="entry name" value="Tandem AAA-ATPase domain"/>
    <property type="match status" value="1"/>
</dbReference>
<dbReference type="InterPro" id="IPR027417">
    <property type="entry name" value="P-loop_NTPase"/>
</dbReference>
<sequence length="1131" mass="130829">MLKKPGISERISALKHHKNDYIFEDFNVSELDHNFILKYSSSLTETSRRGFFDIQPKVIEVDFATFLIASGVSDQLIVTVKQTEKTLQLSCPCSAEKKAPCEHMVQVLYNLMDRRDLRIFFDSYLRYTQIKLVARDYGLENETNPDDYFQLEYANKTVDIKPKLKHLFAVNESTKAYLKDNLIPKQNPVLPKKANSKDVSKRIIVFGQHKYYDHFYVELFEALTTKEGKLKNPLTPVNPLDLIWKLENPEELKFYTGISKFHNQYRSGKSDSDMDGLKSLVKNPLKLDVFYHDTKVSESISAASLIPIQIRTLPVDLTLLVDVKDKFHEVSGQLIVDGRPFALEILKIRYNYFVMINDTMHLVDNPDVLRVIDFFKQNNNKILVHESKFDEFQNTILSKVEDKIRVTYAYLKSATQTQLRENGFERENQQLIYLSDLDNYVLITPVMRYGNIEIPVLSKKQIYSTDSKGKPFTVERDDELEVQFTSTLLRQHPDFYDQLGPDHFYLSKERFLDEGWFLDAFEEWTNQNITVLGFNELSNNKLNQNKATVSLTINSGTDWFNTSIQVKFGKEIATLKHLSKSIRNKSKFVELGDGTLGILPEEWIEKFAKYFQAGEIAGEMIRTPKINFTSILELYEDEVLSQPVKNELLLYTSKFSDFESIKPIEVPKELKTSLREYQKDGLNWLNFLDEFGFGGCLADDMGLGKTVQIIAFILSQRNKGHQNTNLIVVPTSLIFNWQAEVEKFAPSIKIHTVYGSNRVKDHQDFDDYEIILTSYGTLLSDINFLKDYRFNYIFLDESQAIKNPESQRYKASRLLQSRNKIVLTGTPIENNTFDLYGQLSFACPGLLGSKIQFKNHYAIPIDRFEDSKRARELQKKVNPFILRRTKQQVATELPDKTEMVIYCEMGAEQRKVYDSYSDEFRHFLLTHKERDLPRESLNILAGLTKLRQICDSPALINDEEYYGDSSAKIEVLIEQIESKAPQHKILVFSQFVKMLDLIKKELVARNISFEYLTGQTRNRSEKVESFQNNDGVRVFLISLKAGGIGLNLTEADYVYLVDPWWNPAVENQAIDRSYRIGQKKNVVAVRLICPDTIEEKIMKMQDSKRNLANDLVKTDVSILKSLSKSDLLELL</sequence>
<dbReference type="SMART" id="SM00490">
    <property type="entry name" value="HELICc"/>
    <property type="match status" value="1"/>
</dbReference>
<dbReference type="PROSITE" id="PS50966">
    <property type="entry name" value="ZF_SWIM"/>
    <property type="match status" value="1"/>
</dbReference>